<dbReference type="InterPro" id="IPR043519">
    <property type="entry name" value="NT_sf"/>
</dbReference>
<organism evidence="2">
    <name type="scientific">Proteinivorax tanatarense</name>
    <dbReference type="NCBI Taxonomy" id="1260629"/>
    <lineage>
        <taxon>Bacteria</taxon>
        <taxon>Bacillati</taxon>
        <taxon>Bacillota</taxon>
        <taxon>Clostridia</taxon>
        <taxon>Eubacteriales</taxon>
        <taxon>Proteinivoracaceae</taxon>
        <taxon>Proteinivorax</taxon>
    </lineage>
</organism>
<gene>
    <name evidence="2" type="ORF">PRVXT_002042</name>
</gene>
<dbReference type="SUPFAM" id="SSF81301">
    <property type="entry name" value="Nucleotidyltransferase"/>
    <property type="match status" value="1"/>
</dbReference>
<feature type="domain" description="Polymerase nucleotidyl transferase" evidence="1">
    <location>
        <begin position="10"/>
        <end position="50"/>
    </location>
</feature>
<sequence>MLGNALVAARKFVQKSYPDCQLAILAGSVVRGEANDNSDLDIVIVNDIETAPYRKSLIFDKWPIEVFVYDEESFEKHCKLGVDKARPFLISMVVEGIPIIDSKKDINLIKRRFEEILNSGPQSLTEDEVKEYRFKITELVEDLKGSDDHLESIFIVNRLSFLLSEFVMRLNKHWIGEGKWVYKELIEFDPSYAEKFNKAFVSFYSEQDKKQLIRFIEENLHSVGGLLFSGYRQFR</sequence>
<dbReference type="EC" id="2.7.7.-" evidence="2"/>
<keyword evidence="2" id="KW-0548">Nucleotidyltransferase</keyword>
<evidence type="ECO:0000259" key="1">
    <source>
        <dbReference type="Pfam" id="PF01909"/>
    </source>
</evidence>
<keyword evidence="2" id="KW-0808">Transferase</keyword>
<dbReference type="RefSeq" id="WP_350342784.1">
    <property type="nucleotide sequence ID" value="NZ_CP158367.1"/>
</dbReference>
<reference evidence="2" key="2">
    <citation type="submission" date="2024-06" db="EMBL/GenBank/DDBJ databases">
        <authorList>
            <person name="Petrova K.O."/>
            <person name="Toshchakov S.V."/>
            <person name="Boltjanskaja Y.V."/>
            <person name="Kevbrin V."/>
        </authorList>
    </citation>
    <scope>NUCLEOTIDE SEQUENCE</scope>
    <source>
        <strain evidence="2">Z-910T</strain>
    </source>
</reference>
<evidence type="ECO:0000313" key="2">
    <source>
        <dbReference type="EMBL" id="XBX74023.1"/>
    </source>
</evidence>
<dbReference type="AlphaFoldDB" id="A0AAU7VIR4"/>
<dbReference type="InterPro" id="IPR002934">
    <property type="entry name" value="Polymerase_NTP_transf_dom"/>
</dbReference>
<dbReference type="CDD" id="cd05403">
    <property type="entry name" value="NT_KNTase_like"/>
    <property type="match status" value="1"/>
</dbReference>
<accession>A0AAU7VIR4</accession>
<protein>
    <submittedName>
        <fullName evidence="2">Nucleotidyltransferase domain-containing protein</fullName>
        <ecNumber evidence="2">2.7.7.-</ecNumber>
    </submittedName>
</protein>
<dbReference type="GO" id="GO:0016779">
    <property type="term" value="F:nucleotidyltransferase activity"/>
    <property type="evidence" value="ECO:0007669"/>
    <property type="project" value="UniProtKB-KW"/>
</dbReference>
<dbReference type="Gene3D" id="3.30.460.10">
    <property type="entry name" value="Beta Polymerase, domain 2"/>
    <property type="match status" value="1"/>
</dbReference>
<proteinExistence type="predicted"/>
<dbReference type="Pfam" id="PF01909">
    <property type="entry name" value="NTP_transf_2"/>
    <property type="match status" value="1"/>
</dbReference>
<reference evidence="2" key="1">
    <citation type="journal article" date="2013" name="Extremophiles">
        <title>Proteinivorax tanatarense gen. nov., sp. nov., an anaerobic, haloalkaliphilic, proteolytic bacterium isolated from a decaying algal bloom, and proposal of Proteinivoraceae fam. nov.</title>
        <authorList>
            <person name="Kevbrin V."/>
            <person name="Boltyanskaya Y."/>
            <person name="Zhilina T."/>
            <person name="Kolganova T."/>
            <person name="Lavrentjeva E."/>
            <person name="Kuznetsov B."/>
        </authorList>
    </citation>
    <scope>NUCLEOTIDE SEQUENCE</scope>
    <source>
        <strain evidence="2">Z-910T</strain>
    </source>
</reference>
<dbReference type="EMBL" id="CP158367">
    <property type="protein sequence ID" value="XBX74023.1"/>
    <property type="molecule type" value="Genomic_DNA"/>
</dbReference>
<name>A0AAU7VIR4_9FIRM</name>